<dbReference type="EC" id="5.1.2.3" evidence="13"/>
<feature type="binding site" evidence="13">
    <location>
        <position position="324"/>
    </location>
    <ligand>
        <name>NAD(+)</name>
        <dbReference type="ChEBI" id="CHEBI:57540"/>
    </ligand>
</feature>
<dbReference type="InterPro" id="IPR006108">
    <property type="entry name" value="3HC_DH_C"/>
</dbReference>
<evidence type="ECO:0000256" key="12">
    <source>
        <dbReference type="ARBA" id="ARBA00049556"/>
    </source>
</evidence>
<feature type="site" description="Important for catalytic activity" evidence="13">
    <location>
        <position position="139"/>
    </location>
</feature>
<protein>
    <recommendedName>
        <fullName evidence="13">Fatty acid oxidation complex subunit alpha</fullName>
    </recommendedName>
    <domain>
        <recommendedName>
            <fullName evidence="13">Enoyl-CoA hydratase/Delta(3)-cis-Delta(2)-trans-enoyl-CoA isomerase/3-hydroxybutyryl-CoA epimerase</fullName>
            <ecNumber evidence="13">4.2.1.17</ecNumber>
            <ecNumber evidence="13">5.1.2.3</ecNumber>
            <ecNumber evidence="13">5.3.3.8</ecNumber>
        </recommendedName>
    </domain>
    <domain>
        <recommendedName>
            <fullName evidence="13">3-hydroxyacyl-CoA dehydrogenase</fullName>
            <ecNumber evidence="13">1.1.1.35</ecNumber>
        </recommendedName>
    </domain>
</protein>
<dbReference type="Proteomes" id="UP001529491">
    <property type="component" value="Chromosome"/>
</dbReference>
<dbReference type="EC" id="4.2.1.17" evidence="13"/>
<evidence type="ECO:0000256" key="3">
    <source>
        <dbReference type="ARBA" id="ARBA00008750"/>
    </source>
</evidence>
<feature type="domain" description="3-hydroxyacyl-CoA dehydrogenase C-terminal" evidence="14">
    <location>
        <begin position="496"/>
        <end position="592"/>
    </location>
</feature>
<dbReference type="EC" id="1.1.1.35" evidence="13"/>
<gene>
    <name evidence="13 16" type="primary">fadB</name>
    <name evidence="16" type="ORF">RGE70_00065</name>
</gene>
<evidence type="ECO:0000256" key="13">
    <source>
        <dbReference type="HAMAP-Rule" id="MF_01621"/>
    </source>
</evidence>
<dbReference type="NCBIfam" id="TIGR02437">
    <property type="entry name" value="FadB"/>
    <property type="match status" value="1"/>
</dbReference>
<dbReference type="InterPro" id="IPR008927">
    <property type="entry name" value="6-PGluconate_DH-like_C_sf"/>
</dbReference>
<feature type="binding site" evidence="13">
    <location>
        <position position="343"/>
    </location>
    <ligand>
        <name>NAD(+)</name>
        <dbReference type="ChEBI" id="CHEBI:57540"/>
    </ligand>
</feature>
<dbReference type="Pfam" id="PF02737">
    <property type="entry name" value="3HCDH_N"/>
    <property type="match status" value="1"/>
</dbReference>
<feature type="binding site" evidence="13">
    <location>
        <position position="407"/>
    </location>
    <ligand>
        <name>NAD(+)</name>
        <dbReference type="ChEBI" id="CHEBI:57540"/>
    </ligand>
</feature>
<comment type="catalytic activity">
    <reaction evidence="13">
        <text>(3S)-3-hydroxybutanoyl-CoA = (3R)-3-hydroxybutanoyl-CoA</text>
        <dbReference type="Rhea" id="RHEA:21760"/>
        <dbReference type="ChEBI" id="CHEBI:57315"/>
        <dbReference type="ChEBI" id="CHEBI:57316"/>
        <dbReference type="EC" id="5.1.2.3"/>
    </reaction>
</comment>
<comment type="subunit">
    <text evidence="13">Heterotetramer of two alpha chains (FadB) and two beta chains (FadA).</text>
</comment>
<feature type="domain" description="3-hydroxyacyl-CoA dehydrogenase NAD binding" evidence="15">
    <location>
        <begin position="316"/>
        <end position="494"/>
    </location>
</feature>
<dbReference type="InterPro" id="IPR006176">
    <property type="entry name" value="3-OHacyl-CoA_DH_NAD-bd"/>
</dbReference>
<evidence type="ECO:0000256" key="8">
    <source>
        <dbReference type="ARBA" id="ARBA00023098"/>
    </source>
</evidence>
<comment type="catalytic activity">
    <reaction evidence="13">
        <text>a (3S)-3-hydroxyacyl-CoA = a (2E)-enoyl-CoA + H2O</text>
        <dbReference type="Rhea" id="RHEA:16105"/>
        <dbReference type="ChEBI" id="CHEBI:15377"/>
        <dbReference type="ChEBI" id="CHEBI:57318"/>
        <dbReference type="ChEBI" id="CHEBI:58856"/>
        <dbReference type="EC" id="4.2.1.17"/>
    </reaction>
</comment>
<feature type="site" description="Important for catalytic activity" evidence="13">
    <location>
        <position position="119"/>
    </location>
</feature>
<feature type="binding site" evidence="13">
    <location>
        <position position="660"/>
    </location>
    <ligand>
        <name>substrate</name>
    </ligand>
</feature>
<feature type="region of interest" description="Enoyl-CoA hydratase/isomerase" evidence="13">
    <location>
        <begin position="1"/>
        <end position="189"/>
    </location>
</feature>
<sequence>MIYQSPTIEVELLDDNIAHLCFKAQGSVNKFDRETINSLNAALDSIKQNNTIQGLMLTSAKSAFIVGADITEFLTLFAEDDSVLMNWLEEANAVFNKLEDLPFPTISAINGFALGGGCETILATDFRVADTTARIGLPETKLGIIPGFGGTVRLPRVIGADNAIEWITTGKDQRPEAALKVGAIDALVAPEQLQSAALQMLKDAIAEKLDWQSRRARKQSPLTLPKMEAMMSFATAKGMVFKVAGKHYPAPMAVISVIEKAAQLDRDSALQVEHQAFLKLAKTEVAQALIGIFLNDQLVKGKAKKAGKLARKFDSAAVLGAGIMGGGIAYQSASKGTPIVMKDIAQPALDLGLGEASKLLATQIKRGRSTPAKMAAVLNNITPALDYAPVKSADVIVEAVVEHPKVKSMVLAEVEEHVSEDTIITSNTSTISINLLAKSLKKPERFCGMHFFNPVHKMPLVEIIRGEDSSEETIASVVAYASKMGKSPIVVNDCPGFFVNRVLFPYFAGFSGLLADGGDFAAIDKVMEKQFGWPMGPAYLLDVVGLDTGHHAQAVMAEGFPERMGKSGKDAIDIMFDANRFGQKNSKGFYQYSVDRRGKPKKDLDPTSYELLQAEFGELKSFESDEIIARTMIPMIIETVRCLEEGIIATPAEADMGLVYGIGFPPFRGGVFRYLDTMGVANFVALADKYAHLGGLYQVTDAMRELAANNGSYYQQA</sequence>
<keyword evidence="4 13" id="KW-0276">Fatty acid metabolism</keyword>
<dbReference type="Pfam" id="PF00725">
    <property type="entry name" value="3HCDH"/>
    <property type="match status" value="1"/>
</dbReference>
<evidence type="ECO:0000256" key="6">
    <source>
        <dbReference type="ARBA" id="ARBA00023002"/>
    </source>
</evidence>
<keyword evidence="10 13" id="KW-0456">Lyase</keyword>
<keyword evidence="6 13" id="KW-0560">Oxidoreductase</keyword>
<dbReference type="HAMAP" id="MF_01621">
    <property type="entry name" value="FadB"/>
    <property type="match status" value="1"/>
</dbReference>
<comment type="similarity">
    <text evidence="3 13">In the N-terminal section; belongs to the enoyl-CoA hydratase/isomerase family.</text>
</comment>
<feature type="active site" description="For 3-hydroxyacyl-CoA dehydrogenase activity" evidence="13">
    <location>
        <position position="450"/>
    </location>
</feature>
<keyword evidence="11 13" id="KW-0511">Multifunctional enzyme</keyword>
<proteinExistence type="inferred from homology"/>
<evidence type="ECO:0000256" key="10">
    <source>
        <dbReference type="ARBA" id="ARBA00023239"/>
    </source>
</evidence>
<dbReference type="InterPro" id="IPR006180">
    <property type="entry name" value="3-OHacyl-CoA_DH_CS"/>
</dbReference>
<feature type="binding site" evidence="13">
    <location>
        <position position="500"/>
    </location>
    <ligand>
        <name>substrate</name>
    </ligand>
</feature>
<evidence type="ECO:0000256" key="1">
    <source>
        <dbReference type="ARBA" id="ARBA00005005"/>
    </source>
</evidence>
<comment type="function">
    <text evidence="13">Involved in the aerobic and anaerobic degradation of long-chain fatty acids via beta-oxidation cycle. Catalyzes the formation of 3-oxoacyl-CoA from enoyl-CoA via L-3-hydroxyacyl-CoA. It can also use D-3-hydroxyacyl-CoA and cis-3-enoyl-CoA as substrate.</text>
</comment>
<dbReference type="PANTHER" id="PTHR43612:SF3">
    <property type="entry name" value="TRIFUNCTIONAL ENZYME SUBUNIT ALPHA, MITOCHONDRIAL"/>
    <property type="match status" value="1"/>
</dbReference>
<evidence type="ECO:0000256" key="11">
    <source>
        <dbReference type="ARBA" id="ARBA00023268"/>
    </source>
</evidence>
<dbReference type="EMBL" id="CP136522">
    <property type="protein sequence ID" value="WOT05264.1"/>
    <property type="molecule type" value="Genomic_DNA"/>
</dbReference>
<feature type="binding site" evidence="13">
    <location>
        <position position="453"/>
    </location>
    <ligand>
        <name>NAD(+)</name>
        <dbReference type="ChEBI" id="CHEBI:57540"/>
    </ligand>
</feature>
<comment type="catalytic activity">
    <reaction evidence="12 13">
        <text>a (3S)-3-hydroxyacyl-CoA + NAD(+) = a 3-oxoacyl-CoA + NADH + H(+)</text>
        <dbReference type="Rhea" id="RHEA:22432"/>
        <dbReference type="ChEBI" id="CHEBI:15378"/>
        <dbReference type="ChEBI" id="CHEBI:57318"/>
        <dbReference type="ChEBI" id="CHEBI:57540"/>
        <dbReference type="ChEBI" id="CHEBI:57945"/>
        <dbReference type="ChEBI" id="CHEBI:90726"/>
        <dbReference type="EC" id="1.1.1.35"/>
    </reaction>
</comment>
<feature type="region of interest" description="3-hydroxyacyl-CoA dehydrogenase" evidence="13">
    <location>
        <begin position="311"/>
        <end position="717"/>
    </location>
</feature>
<dbReference type="Pfam" id="PF00378">
    <property type="entry name" value="ECH_1"/>
    <property type="match status" value="1"/>
</dbReference>
<evidence type="ECO:0000256" key="7">
    <source>
        <dbReference type="ARBA" id="ARBA00023027"/>
    </source>
</evidence>
<accession>A0ABZ0K0I4</accession>
<keyword evidence="17" id="KW-1185">Reference proteome</keyword>
<comment type="catalytic activity">
    <reaction evidence="13">
        <text>a (3Z)-enoyl-CoA = a 4-saturated (2E)-enoyl-CoA</text>
        <dbReference type="Rhea" id="RHEA:45900"/>
        <dbReference type="ChEBI" id="CHEBI:85097"/>
        <dbReference type="ChEBI" id="CHEBI:85489"/>
        <dbReference type="EC" id="5.3.3.8"/>
    </reaction>
</comment>
<dbReference type="Gene3D" id="1.10.1040.50">
    <property type="match status" value="1"/>
</dbReference>
<feature type="binding site" evidence="13">
    <location>
        <position position="296"/>
    </location>
    <ligand>
        <name>substrate</name>
    </ligand>
</feature>
<dbReference type="RefSeq" id="WP_310469527.1">
    <property type="nucleotide sequence ID" value="NZ_CP136522.1"/>
</dbReference>
<dbReference type="InterPro" id="IPR012799">
    <property type="entry name" value="FadB"/>
</dbReference>
<comment type="pathway">
    <text evidence="1 13">Lipid metabolism; fatty acid beta-oxidation.</text>
</comment>
<feature type="binding site" evidence="13">
    <location>
        <begin position="400"/>
        <end position="402"/>
    </location>
    <ligand>
        <name>NAD(+)</name>
        <dbReference type="ChEBI" id="CHEBI:57540"/>
    </ligand>
</feature>
<keyword evidence="5 13" id="KW-0442">Lipid degradation</keyword>
<evidence type="ECO:0000313" key="16">
    <source>
        <dbReference type="EMBL" id="WOT05264.1"/>
    </source>
</evidence>
<evidence type="ECO:0000256" key="9">
    <source>
        <dbReference type="ARBA" id="ARBA00023235"/>
    </source>
</evidence>
<name>A0ABZ0K0I4_9GAMM</name>
<dbReference type="Gene3D" id="3.90.226.10">
    <property type="entry name" value="2-enoyl-CoA Hydratase, Chain A, domain 1"/>
    <property type="match status" value="1"/>
</dbReference>
<evidence type="ECO:0000256" key="5">
    <source>
        <dbReference type="ARBA" id="ARBA00022963"/>
    </source>
</evidence>
<comment type="catalytic activity">
    <reaction evidence="13">
        <text>a 4-saturated-(3S)-3-hydroxyacyl-CoA = a (3E)-enoyl-CoA + H2O</text>
        <dbReference type="Rhea" id="RHEA:20724"/>
        <dbReference type="ChEBI" id="CHEBI:15377"/>
        <dbReference type="ChEBI" id="CHEBI:58521"/>
        <dbReference type="ChEBI" id="CHEBI:137480"/>
        <dbReference type="EC" id="4.2.1.17"/>
    </reaction>
</comment>
<comment type="similarity">
    <text evidence="2">In the central section; belongs to the 3-hydroxyacyl-CoA dehydrogenase family.</text>
</comment>
<evidence type="ECO:0000256" key="4">
    <source>
        <dbReference type="ARBA" id="ARBA00022832"/>
    </source>
</evidence>
<dbReference type="InterPro" id="IPR036291">
    <property type="entry name" value="NAD(P)-bd_dom_sf"/>
</dbReference>
<keyword evidence="9 13" id="KW-0413">Isomerase</keyword>
<evidence type="ECO:0000313" key="17">
    <source>
        <dbReference type="Proteomes" id="UP001529491"/>
    </source>
</evidence>
<dbReference type="InterPro" id="IPR018376">
    <property type="entry name" value="Enoyl-CoA_hyd/isom_CS"/>
</dbReference>
<dbReference type="SUPFAM" id="SSF52096">
    <property type="entry name" value="ClpP/crotonase"/>
    <property type="match status" value="1"/>
</dbReference>
<dbReference type="PROSITE" id="PS00067">
    <property type="entry name" value="3HCDH"/>
    <property type="match status" value="1"/>
</dbReference>
<dbReference type="Gene3D" id="3.40.50.720">
    <property type="entry name" value="NAD(P)-binding Rossmann-like Domain"/>
    <property type="match status" value="1"/>
</dbReference>
<evidence type="ECO:0000259" key="14">
    <source>
        <dbReference type="Pfam" id="PF00725"/>
    </source>
</evidence>
<reference evidence="16 17" key="1">
    <citation type="submission" date="2023-10" db="EMBL/GenBank/DDBJ databases">
        <title>Complete genome sequence of Shewanella sp. DAU334.</title>
        <authorList>
            <person name="Lee Y.-S."/>
            <person name="Jeong H.-R."/>
            <person name="Hwang E.-J."/>
            <person name="Choi Y.-L."/>
            <person name="Kim G.-D."/>
        </authorList>
    </citation>
    <scope>NUCLEOTIDE SEQUENCE [LARGE SCALE GENOMIC DNA]</scope>
    <source>
        <strain evidence="16 17">DAU334</strain>
    </source>
</reference>
<evidence type="ECO:0000259" key="15">
    <source>
        <dbReference type="Pfam" id="PF02737"/>
    </source>
</evidence>
<comment type="catalytic activity">
    <reaction evidence="13">
        <text>a (3E)-enoyl-CoA = a 4-saturated (2E)-enoyl-CoA</text>
        <dbReference type="Rhea" id="RHEA:45228"/>
        <dbReference type="ChEBI" id="CHEBI:58521"/>
        <dbReference type="ChEBI" id="CHEBI:85097"/>
        <dbReference type="EC" id="5.3.3.8"/>
    </reaction>
</comment>
<keyword evidence="8 13" id="KW-0443">Lipid metabolism</keyword>
<dbReference type="SUPFAM" id="SSF48179">
    <property type="entry name" value="6-phosphogluconate dehydrogenase C-terminal domain-like"/>
    <property type="match status" value="2"/>
</dbReference>
<dbReference type="SUPFAM" id="SSF51735">
    <property type="entry name" value="NAD(P)-binding Rossmann-fold domains"/>
    <property type="match status" value="1"/>
</dbReference>
<keyword evidence="7 13" id="KW-0520">NAD</keyword>
<dbReference type="PANTHER" id="PTHR43612">
    <property type="entry name" value="TRIFUNCTIONAL ENZYME SUBUNIT ALPHA"/>
    <property type="match status" value="1"/>
</dbReference>
<dbReference type="InterPro" id="IPR029045">
    <property type="entry name" value="ClpP/crotonase-like_dom_sf"/>
</dbReference>
<comment type="similarity">
    <text evidence="13">In the C-terminal section; belongs to the 3-hydroxyacyl-CoA dehydrogenase family.</text>
</comment>
<dbReference type="PROSITE" id="PS00166">
    <property type="entry name" value="ENOYL_COA_HYDRATASE"/>
    <property type="match status" value="1"/>
</dbReference>
<feature type="binding site" evidence="13">
    <location>
        <position position="429"/>
    </location>
    <ligand>
        <name>NAD(+)</name>
        <dbReference type="ChEBI" id="CHEBI:57540"/>
    </ligand>
</feature>
<dbReference type="NCBIfam" id="NF008727">
    <property type="entry name" value="PRK11730.1"/>
    <property type="match status" value="1"/>
</dbReference>
<dbReference type="InterPro" id="IPR050136">
    <property type="entry name" value="FA_oxidation_alpha_subunit"/>
</dbReference>
<dbReference type="EC" id="5.3.3.8" evidence="13"/>
<dbReference type="InterPro" id="IPR001753">
    <property type="entry name" value="Enoyl-CoA_hydra/iso"/>
</dbReference>
<evidence type="ECO:0000256" key="2">
    <source>
        <dbReference type="ARBA" id="ARBA00007005"/>
    </source>
</evidence>
<dbReference type="CDD" id="cd06558">
    <property type="entry name" value="crotonase-like"/>
    <property type="match status" value="1"/>
</dbReference>
<organism evidence="16 17">
    <name type="scientific">Shewanella youngdeokensis</name>
    <dbReference type="NCBI Taxonomy" id="2999068"/>
    <lineage>
        <taxon>Bacteria</taxon>
        <taxon>Pseudomonadati</taxon>
        <taxon>Pseudomonadota</taxon>
        <taxon>Gammaproteobacteria</taxon>
        <taxon>Alteromonadales</taxon>
        <taxon>Shewanellaceae</taxon>
        <taxon>Shewanella</taxon>
    </lineage>
</organism>